<dbReference type="PANTHER" id="PTHR13459:SF1">
    <property type="entry name" value="E3 UBIQUITIN-PROTEIN LIGASE RNF220 ISOFORM X1"/>
    <property type="match status" value="1"/>
</dbReference>
<dbReference type="SUPFAM" id="SSF57850">
    <property type="entry name" value="RING/U-box"/>
    <property type="match status" value="1"/>
</dbReference>
<accession>A0A2H3EQQ4</accession>
<dbReference type="SMART" id="SM00734">
    <property type="entry name" value="ZnF_Rad18"/>
    <property type="match status" value="2"/>
</dbReference>
<dbReference type="Pfam" id="PF15926">
    <property type="entry name" value="RNF220"/>
    <property type="match status" value="1"/>
</dbReference>
<dbReference type="EMBL" id="KZ293645">
    <property type="protein sequence ID" value="PBL02938.1"/>
    <property type="molecule type" value="Genomic_DNA"/>
</dbReference>
<evidence type="ECO:0000256" key="5">
    <source>
        <dbReference type="ARBA" id="ARBA00023204"/>
    </source>
</evidence>
<evidence type="ECO:0000256" key="2">
    <source>
        <dbReference type="ARBA" id="ARBA00022763"/>
    </source>
</evidence>
<dbReference type="InterPro" id="IPR052443">
    <property type="entry name" value="E3_ubiq-ligase_RNF220-like"/>
</dbReference>
<evidence type="ECO:0000256" key="1">
    <source>
        <dbReference type="ARBA" id="ARBA00022723"/>
    </source>
</evidence>
<evidence type="ECO:0000313" key="10">
    <source>
        <dbReference type="Proteomes" id="UP000217790"/>
    </source>
</evidence>
<keyword evidence="4" id="KW-0862">Zinc</keyword>
<dbReference type="GO" id="GO:0016567">
    <property type="term" value="P:protein ubiquitination"/>
    <property type="evidence" value="ECO:0007669"/>
    <property type="project" value="TreeGrafter"/>
</dbReference>
<feature type="region of interest" description="Disordered" evidence="7">
    <location>
        <begin position="79"/>
        <end position="123"/>
    </location>
</feature>
<gene>
    <name evidence="9" type="ORF">ARMGADRAFT_955615</name>
</gene>
<dbReference type="GO" id="GO:0061630">
    <property type="term" value="F:ubiquitin protein ligase activity"/>
    <property type="evidence" value="ECO:0007669"/>
    <property type="project" value="TreeGrafter"/>
</dbReference>
<evidence type="ECO:0000256" key="3">
    <source>
        <dbReference type="ARBA" id="ARBA00022771"/>
    </source>
</evidence>
<feature type="compositionally biased region" description="Low complexity" evidence="7">
    <location>
        <begin position="10"/>
        <end position="26"/>
    </location>
</feature>
<dbReference type="Pfam" id="PF13923">
    <property type="entry name" value="zf-C3HC4_2"/>
    <property type="match status" value="1"/>
</dbReference>
<dbReference type="Gene3D" id="3.30.40.10">
    <property type="entry name" value="Zinc/RING finger domain, C3HC4 (zinc finger)"/>
    <property type="match status" value="1"/>
</dbReference>
<keyword evidence="1" id="KW-0479">Metal-binding</keyword>
<dbReference type="Proteomes" id="UP000217790">
    <property type="component" value="Unassembled WGS sequence"/>
</dbReference>
<protein>
    <recommendedName>
        <fullName evidence="8">RING-type domain-containing protein</fullName>
    </recommendedName>
</protein>
<feature type="domain" description="RING-type" evidence="8">
    <location>
        <begin position="356"/>
        <end position="395"/>
    </location>
</feature>
<keyword evidence="3 6" id="KW-0863">Zinc-finger</keyword>
<evidence type="ECO:0000256" key="4">
    <source>
        <dbReference type="ARBA" id="ARBA00022833"/>
    </source>
</evidence>
<evidence type="ECO:0000313" key="9">
    <source>
        <dbReference type="EMBL" id="PBL02938.1"/>
    </source>
</evidence>
<dbReference type="OMA" id="CPTCDVK"/>
<sequence>MSPQKRERSSSLSSVSSTPSAPAPATTRKRAKVETRECPICKEQIPLRLLAKHSDFESQRVEKIVQSVGSTDVLAAEFEEGSSTSYSRRKSAVRAQRSFQTKDAANDQTTKTLQKIKRNRKRRHAGLKEMTREDEEGYSHARTQYCGEIVCPVCLTTVTGDEDVLDAHVDACLAGENRRMDEERERREQREMLRRVEDQEEWEDEEPIIGSVRGTGFHTRNRNEQDIEEEIDIDGDDEAFGCPQFTEGDILGPAPAPEVEVDVDIETEGDGAVAMTLRDLVAEGKVTKGKEKTYEGLDVVKAKMDEVMGVGEADRMDRTVLSAKQSGNRPALIKALEEKIKYLEATRVSSSTSLLCRICLDPYNEPTASTGCWHTCCRECWLRCLGSTKLCPICKRITGATDLRRVYL</sequence>
<reference evidence="10" key="1">
    <citation type="journal article" date="2017" name="Nat. Ecol. Evol.">
        <title>Genome expansion and lineage-specific genetic innovations in the forest pathogenic fungi Armillaria.</title>
        <authorList>
            <person name="Sipos G."/>
            <person name="Prasanna A.N."/>
            <person name="Walter M.C."/>
            <person name="O'Connor E."/>
            <person name="Balint B."/>
            <person name="Krizsan K."/>
            <person name="Kiss B."/>
            <person name="Hess J."/>
            <person name="Varga T."/>
            <person name="Slot J."/>
            <person name="Riley R."/>
            <person name="Boka B."/>
            <person name="Rigling D."/>
            <person name="Barry K."/>
            <person name="Lee J."/>
            <person name="Mihaltcheva S."/>
            <person name="LaButti K."/>
            <person name="Lipzen A."/>
            <person name="Waldron R."/>
            <person name="Moloney N.M."/>
            <person name="Sperisen C."/>
            <person name="Kredics L."/>
            <person name="Vagvoelgyi C."/>
            <person name="Patrignani A."/>
            <person name="Fitzpatrick D."/>
            <person name="Nagy I."/>
            <person name="Doyle S."/>
            <person name="Anderson J.B."/>
            <person name="Grigoriev I.V."/>
            <person name="Gueldener U."/>
            <person name="Muensterkoetter M."/>
            <person name="Nagy L.G."/>
        </authorList>
    </citation>
    <scope>NUCLEOTIDE SEQUENCE [LARGE SCALE GENOMIC DNA]</scope>
    <source>
        <strain evidence="10">Ar21-2</strain>
    </source>
</reference>
<feature type="region of interest" description="Disordered" evidence="7">
    <location>
        <begin position="1"/>
        <end position="34"/>
    </location>
</feature>
<dbReference type="InterPro" id="IPR031824">
    <property type="entry name" value="RNF220_mid"/>
</dbReference>
<dbReference type="GO" id="GO:0006281">
    <property type="term" value="P:DNA repair"/>
    <property type="evidence" value="ECO:0007669"/>
    <property type="project" value="UniProtKB-KW"/>
</dbReference>
<dbReference type="InParanoid" id="A0A2H3EQQ4"/>
<dbReference type="InterPro" id="IPR013083">
    <property type="entry name" value="Znf_RING/FYVE/PHD"/>
</dbReference>
<evidence type="ECO:0000256" key="6">
    <source>
        <dbReference type="PROSITE-ProRule" id="PRU00175"/>
    </source>
</evidence>
<dbReference type="GO" id="GO:0008270">
    <property type="term" value="F:zinc ion binding"/>
    <property type="evidence" value="ECO:0007669"/>
    <property type="project" value="UniProtKB-KW"/>
</dbReference>
<dbReference type="PANTHER" id="PTHR13459">
    <property type="entry name" value="E3 UBIQUITIN-PROTEIN LIGASE RNF220 ISOFORM X1"/>
    <property type="match status" value="1"/>
</dbReference>
<dbReference type="OrthoDB" id="6270329at2759"/>
<feature type="compositionally biased region" description="Polar residues" evidence="7">
    <location>
        <begin position="97"/>
        <end position="113"/>
    </location>
</feature>
<organism evidence="9 10">
    <name type="scientific">Armillaria gallica</name>
    <name type="common">Bulbous honey fungus</name>
    <name type="synonym">Armillaria bulbosa</name>
    <dbReference type="NCBI Taxonomy" id="47427"/>
    <lineage>
        <taxon>Eukaryota</taxon>
        <taxon>Fungi</taxon>
        <taxon>Dikarya</taxon>
        <taxon>Basidiomycota</taxon>
        <taxon>Agaricomycotina</taxon>
        <taxon>Agaricomycetes</taxon>
        <taxon>Agaricomycetidae</taxon>
        <taxon>Agaricales</taxon>
        <taxon>Marasmiineae</taxon>
        <taxon>Physalacriaceae</taxon>
        <taxon>Armillaria</taxon>
    </lineage>
</organism>
<feature type="compositionally biased region" description="Basic residues" evidence="7">
    <location>
        <begin position="114"/>
        <end position="123"/>
    </location>
</feature>
<dbReference type="PROSITE" id="PS50089">
    <property type="entry name" value="ZF_RING_2"/>
    <property type="match status" value="1"/>
</dbReference>
<keyword evidence="10" id="KW-1185">Reference proteome</keyword>
<name>A0A2H3EQQ4_ARMGA</name>
<keyword evidence="5" id="KW-0234">DNA repair</keyword>
<dbReference type="InterPro" id="IPR006642">
    <property type="entry name" value="Rad18_UBZ4"/>
</dbReference>
<dbReference type="STRING" id="47427.A0A2H3EQQ4"/>
<proteinExistence type="predicted"/>
<dbReference type="AlphaFoldDB" id="A0A2H3EQQ4"/>
<evidence type="ECO:0000259" key="8">
    <source>
        <dbReference type="PROSITE" id="PS50089"/>
    </source>
</evidence>
<evidence type="ECO:0000256" key="7">
    <source>
        <dbReference type="SAM" id="MobiDB-lite"/>
    </source>
</evidence>
<keyword evidence="2" id="KW-0227">DNA damage</keyword>
<dbReference type="InterPro" id="IPR001841">
    <property type="entry name" value="Znf_RING"/>
</dbReference>
<dbReference type="GO" id="GO:0003677">
    <property type="term" value="F:DNA binding"/>
    <property type="evidence" value="ECO:0007669"/>
    <property type="project" value="InterPro"/>
</dbReference>